<reference evidence="4" key="1">
    <citation type="submission" date="2009-07" db="EMBL/GenBank/DDBJ databases">
        <authorList>
            <consortium name="US DOE Joint Genome Institute (JGI-PGF)"/>
            <person name="Lucas S."/>
            <person name="Copeland A."/>
            <person name="Lapidus A."/>
            <person name="Glavina del Rio T."/>
            <person name="Tice H."/>
            <person name="Bruce D."/>
            <person name="Goodwin L."/>
            <person name="Pitluck S."/>
            <person name="Larimer F."/>
            <person name="Land M.L."/>
            <person name="Mouttaki H."/>
            <person name="He Z."/>
            <person name="Zhou J."/>
            <person name="Hemme C.L."/>
        </authorList>
    </citation>
    <scope>NUCLEOTIDE SEQUENCE</scope>
    <source>
        <strain evidence="4">DSM 2782</strain>
    </source>
</reference>
<evidence type="ECO:0000313" key="4">
    <source>
        <dbReference type="EMBL" id="EGD49301.1"/>
    </source>
</evidence>
<name>F1T753_9FIRM</name>
<organism evidence="4 5">
    <name type="scientific">Ruminiclostridium papyrosolvens DSM 2782</name>
    <dbReference type="NCBI Taxonomy" id="588581"/>
    <lineage>
        <taxon>Bacteria</taxon>
        <taxon>Bacillati</taxon>
        <taxon>Bacillota</taxon>
        <taxon>Clostridia</taxon>
        <taxon>Eubacteriales</taxon>
        <taxon>Oscillospiraceae</taxon>
        <taxon>Ruminiclostridium</taxon>
    </lineage>
</organism>
<dbReference type="PROSITE" id="PS50977">
    <property type="entry name" value="HTH_TETR_2"/>
    <property type="match status" value="1"/>
</dbReference>
<dbReference type="InterPro" id="IPR023772">
    <property type="entry name" value="DNA-bd_HTH_TetR-type_CS"/>
</dbReference>
<dbReference type="Gene3D" id="1.10.10.60">
    <property type="entry name" value="Homeodomain-like"/>
    <property type="match status" value="1"/>
</dbReference>
<accession>F1T753</accession>
<dbReference type="InterPro" id="IPR036271">
    <property type="entry name" value="Tet_transcr_reg_TetR-rel_C_sf"/>
</dbReference>
<sequence>MARTQEQNDKMSLATKHKIIEAGLSLFSRKGFSKTSVKDIAQTAGISTGLIYCHFSTKEELFSEILKKTIIEMSKAVRFPEDSNISPAQTFARFTANLLKDIQSSEDLSDYFLLITRCILEKDALNLMEEFKKSDLLLFENTARLIEKGQELGEFKQGNSYKMSLMFFSVIQGITDMKLFMGDKYVAPETSDIMTFLLK</sequence>
<gene>
    <name evidence="4" type="ORF">Cpap_3733</name>
</gene>
<proteinExistence type="predicted"/>
<dbReference type="GO" id="GO:0003677">
    <property type="term" value="F:DNA binding"/>
    <property type="evidence" value="ECO:0007669"/>
    <property type="project" value="UniProtKB-UniRule"/>
</dbReference>
<dbReference type="Pfam" id="PF00440">
    <property type="entry name" value="TetR_N"/>
    <property type="match status" value="1"/>
</dbReference>
<dbReference type="PROSITE" id="PS01081">
    <property type="entry name" value="HTH_TETR_1"/>
    <property type="match status" value="1"/>
</dbReference>
<keyword evidence="1 2" id="KW-0238">DNA-binding</keyword>
<dbReference type="EMBL" id="ACXX02000001">
    <property type="protein sequence ID" value="EGD49301.1"/>
    <property type="molecule type" value="Genomic_DNA"/>
</dbReference>
<feature type="domain" description="HTH tetR-type" evidence="3">
    <location>
        <begin position="13"/>
        <end position="73"/>
    </location>
</feature>
<evidence type="ECO:0000313" key="5">
    <source>
        <dbReference type="Proteomes" id="UP000003860"/>
    </source>
</evidence>
<dbReference type="PRINTS" id="PR00455">
    <property type="entry name" value="HTHTETR"/>
</dbReference>
<reference evidence="4" key="2">
    <citation type="submission" date="2011-01" db="EMBL/GenBank/DDBJ databases">
        <title>The Non-contiguous Finished genome of Clostridium papyrosolvens.</title>
        <authorList>
            <person name="Lucas S."/>
            <person name="Copeland A."/>
            <person name="Lapidus A."/>
            <person name="Cheng J.-F."/>
            <person name="Goodwin L."/>
            <person name="Pitluck S."/>
            <person name="Misra M."/>
            <person name="Chertkov O."/>
            <person name="Detter J.C."/>
            <person name="Han C."/>
            <person name="Tapia R."/>
            <person name="Land M."/>
            <person name="Hauser L."/>
            <person name="Kyrpides N."/>
            <person name="Ivanova N."/>
            <person name="Pagani I."/>
            <person name="Mouttaki H."/>
            <person name="He Z."/>
            <person name="Zhou J."/>
            <person name="Hemme C.L."/>
            <person name="Woyke T."/>
        </authorList>
    </citation>
    <scope>NUCLEOTIDE SEQUENCE [LARGE SCALE GENOMIC DNA]</scope>
    <source>
        <strain evidence="4">DSM 2782</strain>
    </source>
</reference>
<dbReference type="AlphaFoldDB" id="F1T753"/>
<evidence type="ECO:0000256" key="2">
    <source>
        <dbReference type="PROSITE-ProRule" id="PRU00335"/>
    </source>
</evidence>
<comment type="caution">
    <text evidence="4">The sequence shown here is derived from an EMBL/GenBank/DDBJ whole genome shotgun (WGS) entry which is preliminary data.</text>
</comment>
<dbReference type="InterPro" id="IPR001647">
    <property type="entry name" value="HTH_TetR"/>
</dbReference>
<dbReference type="Gene3D" id="1.10.357.10">
    <property type="entry name" value="Tetracycline Repressor, domain 2"/>
    <property type="match status" value="1"/>
</dbReference>
<dbReference type="PANTHER" id="PTHR43479:SF11">
    <property type="entry name" value="ACREF_ENVCD OPERON REPRESSOR-RELATED"/>
    <property type="match status" value="1"/>
</dbReference>
<evidence type="ECO:0000256" key="1">
    <source>
        <dbReference type="ARBA" id="ARBA00023125"/>
    </source>
</evidence>
<evidence type="ECO:0000259" key="3">
    <source>
        <dbReference type="PROSITE" id="PS50977"/>
    </source>
</evidence>
<dbReference type="SUPFAM" id="SSF46689">
    <property type="entry name" value="Homeodomain-like"/>
    <property type="match status" value="1"/>
</dbReference>
<dbReference type="Proteomes" id="UP000003860">
    <property type="component" value="Unassembled WGS sequence"/>
</dbReference>
<dbReference type="eggNOG" id="COG1309">
    <property type="taxonomic scope" value="Bacteria"/>
</dbReference>
<dbReference type="RefSeq" id="WP_004615921.1">
    <property type="nucleotide sequence ID" value="NZ_ACXX02000001.1"/>
</dbReference>
<dbReference type="InterPro" id="IPR050624">
    <property type="entry name" value="HTH-type_Tx_Regulator"/>
</dbReference>
<dbReference type="SUPFAM" id="SSF48498">
    <property type="entry name" value="Tetracyclin repressor-like, C-terminal domain"/>
    <property type="match status" value="1"/>
</dbReference>
<feature type="DNA-binding region" description="H-T-H motif" evidence="2">
    <location>
        <begin position="36"/>
        <end position="55"/>
    </location>
</feature>
<dbReference type="STRING" id="588581.Cpap_3733"/>
<keyword evidence="5" id="KW-1185">Reference proteome</keyword>
<dbReference type="PANTHER" id="PTHR43479">
    <property type="entry name" value="ACREF/ENVCD OPERON REPRESSOR-RELATED"/>
    <property type="match status" value="1"/>
</dbReference>
<protein>
    <submittedName>
        <fullName evidence="4">Transcriptional regulator, TetR family</fullName>
    </submittedName>
</protein>
<dbReference type="InterPro" id="IPR009057">
    <property type="entry name" value="Homeodomain-like_sf"/>
</dbReference>
<dbReference type="OrthoDB" id="9812484at2"/>